<organism evidence="4 5">
    <name type="scientific">Rhizoctonia solani</name>
    <dbReference type="NCBI Taxonomy" id="456999"/>
    <lineage>
        <taxon>Eukaryota</taxon>
        <taxon>Fungi</taxon>
        <taxon>Dikarya</taxon>
        <taxon>Basidiomycota</taxon>
        <taxon>Agaricomycotina</taxon>
        <taxon>Agaricomycetes</taxon>
        <taxon>Cantharellales</taxon>
        <taxon>Ceratobasidiaceae</taxon>
        <taxon>Rhizoctonia</taxon>
    </lineage>
</organism>
<dbReference type="SUPFAM" id="SSF56112">
    <property type="entry name" value="Protein kinase-like (PK-like)"/>
    <property type="match status" value="1"/>
</dbReference>
<dbReference type="InterPro" id="IPR001245">
    <property type="entry name" value="Ser-Thr/Tyr_kinase_cat_dom"/>
</dbReference>
<dbReference type="GO" id="GO:0004672">
    <property type="term" value="F:protein kinase activity"/>
    <property type="evidence" value="ECO:0007669"/>
    <property type="project" value="InterPro"/>
</dbReference>
<evidence type="ECO:0000313" key="5">
    <source>
        <dbReference type="Proteomes" id="UP000663888"/>
    </source>
</evidence>
<dbReference type="EMBL" id="CAJMWX010001667">
    <property type="protein sequence ID" value="CAE6501437.1"/>
    <property type="molecule type" value="Genomic_DNA"/>
</dbReference>
<dbReference type="GO" id="GO:0005524">
    <property type="term" value="F:ATP binding"/>
    <property type="evidence" value="ECO:0007669"/>
    <property type="project" value="UniProtKB-KW"/>
</dbReference>
<dbReference type="SMART" id="SM00220">
    <property type="entry name" value="S_TKc"/>
    <property type="match status" value="1"/>
</dbReference>
<proteinExistence type="predicted"/>
<protein>
    <recommendedName>
        <fullName evidence="3">Protein kinase domain-containing protein</fullName>
    </recommendedName>
</protein>
<evidence type="ECO:0000259" key="3">
    <source>
        <dbReference type="PROSITE" id="PS50011"/>
    </source>
</evidence>
<dbReference type="InterPro" id="IPR008271">
    <property type="entry name" value="Ser/Thr_kinase_AS"/>
</dbReference>
<dbReference type="PROSITE" id="PS50011">
    <property type="entry name" value="PROTEIN_KINASE_DOM"/>
    <property type="match status" value="1"/>
</dbReference>
<dbReference type="InterPro" id="IPR000719">
    <property type="entry name" value="Prot_kinase_dom"/>
</dbReference>
<evidence type="ECO:0000256" key="2">
    <source>
        <dbReference type="ARBA" id="ARBA00022840"/>
    </source>
</evidence>
<name>A0A8H3CY18_9AGAM</name>
<dbReference type="AlphaFoldDB" id="A0A8H3CY18"/>
<dbReference type="InterPro" id="IPR050198">
    <property type="entry name" value="Non-receptor_tyrosine_kinases"/>
</dbReference>
<dbReference type="Pfam" id="PF12770">
    <property type="entry name" value="CHAT"/>
    <property type="match status" value="1"/>
</dbReference>
<dbReference type="InterPro" id="IPR011009">
    <property type="entry name" value="Kinase-like_dom_sf"/>
</dbReference>
<dbReference type="PROSITE" id="PS00108">
    <property type="entry name" value="PROTEIN_KINASE_ST"/>
    <property type="match status" value="1"/>
</dbReference>
<evidence type="ECO:0000313" key="4">
    <source>
        <dbReference type="EMBL" id="CAE6501437.1"/>
    </source>
</evidence>
<sequence>MYHQWQTQETSHDPSATFISNTTPLDEIVSVLTEHGCRDLTSCFPTDDAPTSAHAHGGACDVYKWKVNLDSPTHMATTVPVAIKVLRCSSNSGHEMRLPKRAAKELITWVQLDHPNILPLLGFAVFNGGLSMVSPWMSNGDLRAYLLKNNISNLDRIDFCEQILDGLVYIHNKNMVHGDLKAMNVMVSHERMAMITDFGNSVLKDLARLIAPTNTFGMSKQFAPPEHLAAEDIPVATKQSDVYSYGMEILTGETPFADKNDTWLVIQASRGKLLPSKPSTIDDDIWSMLLPCWAHNPLDRSAISDIHFPQPSGRTESPARLSSLGQYYTDRFQRLGEVDDLNRAIEYQSRALALAPYGDPDLPLQHFRLANSRLLQYDLTGELSELENSLSSFRWACQSSTGAPRDKFMYASRWATYASQRPFLNPVEAYRTTMDLLPQFIWLGATTNQQYEDLNITHNLARQAASVAILSSQHELALEWLEYARFVVWNQSLMLRSPMDQLHSGHPALATHLQMVAHQLQRAGFETRAFQALSPSSISLEEAAQERRRLASHYTNLIAEVRQIPGLEDFLQPVTASRLTHAARMGPIVVISCDIDHCDALIILPGQSSISYLSLPDFTLDDAHQIHSKLDKSLGRRHLNERGTSAREESESSHGIESVLATLWNQIVKPVLDFLGYTSKLSTNSLPHITWCPTGILSFLPLHAAGDYSQPGSRVFDYAMSSYTPTLTALLASTPSALKPSSRVLAIGQAVTPGHNPLSSSLKELAYIQAHTQDKAQYSYLIDSQATTAAVLDAMEQSDWVHLACHAHQNIDDPTRSGFFLHDGTLDLASINRRSFKNKGLAFLSACQTAQGDEKLFDEARHLASGMLMAGYQSVIATMWSVFDSDAPFVADKVYAELMRGGTIGNGEAGKALHNAVAALREEIGENKFERWVPYVHFGS</sequence>
<dbReference type="PANTHER" id="PTHR24418">
    <property type="entry name" value="TYROSINE-PROTEIN KINASE"/>
    <property type="match status" value="1"/>
</dbReference>
<dbReference type="Proteomes" id="UP000663888">
    <property type="component" value="Unassembled WGS sequence"/>
</dbReference>
<feature type="domain" description="Protein kinase" evidence="3">
    <location>
        <begin position="48"/>
        <end position="313"/>
    </location>
</feature>
<dbReference type="Gene3D" id="1.10.510.10">
    <property type="entry name" value="Transferase(Phosphotransferase) domain 1"/>
    <property type="match status" value="1"/>
</dbReference>
<keyword evidence="1" id="KW-0547">Nucleotide-binding</keyword>
<comment type="caution">
    <text evidence="4">The sequence shown here is derived from an EMBL/GenBank/DDBJ whole genome shotgun (WGS) entry which is preliminary data.</text>
</comment>
<reference evidence="4" key="1">
    <citation type="submission" date="2021-01" db="EMBL/GenBank/DDBJ databases">
        <authorList>
            <person name="Kaushik A."/>
        </authorList>
    </citation>
    <scope>NUCLEOTIDE SEQUENCE</scope>
    <source>
        <strain evidence="4">AG4-R118</strain>
    </source>
</reference>
<gene>
    <name evidence="4" type="ORF">RDB_LOCUS153790</name>
</gene>
<dbReference type="InterPro" id="IPR024983">
    <property type="entry name" value="CHAT_dom"/>
</dbReference>
<accession>A0A8H3CY18</accession>
<keyword evidence="2" id="KW-0067">ATP-binding</keyword>
<dbReference type="Pfam" id="PF07714">
    <property type="entry name" value="PK_Tyr_Ser-Thr"/>
    <property type="match status" value="1"/>
</dbReference>
<evidence type="ECO:0000256" key="1">
    <source>
        <dbReference type="ARBA" id="ARBA00022741"/>
    </source>
</evidence>